<reference evidence="1 2" key="1">
    <citation type="submission" date="2019-07" db="EMBL/GenBank/DDBJ databases">
        <title>Novel species isolated from glacier.</title>
        <authorList>
            <person name="Liu Q."/>
            <person name="Xin Y.-H."/>
        </authorList>
    </citation>
    <scope>NUCLEOTIDE SEQUENCE [LARGE SCALE GENOMIC DNA]</scope>
    <source>
        <strain evidence="1 2">LB1R16</strain>
    </source>
</reference>
<protein>
    <submittedName>
        <fullName evidence="1">DUF899 domain-containing protein</fullName>
    </submittedName>
</protein>
<gene>
    <name evidence="1" type="ORF">FMM06_15895</name>
</gene>
<name>A0A552UA80_9SPHN</name>
<accession>A0A552UA80</accession>
<evidence type="ECO:0000313" key="1">
    <source>
        <dbReference type="EMBL" id="TRW15127.1"/>
    </source>
</evidence>
<dbReference type="Proteomes" id="UP000317894">
    <property type="component" value="Unassembled WGS sequence"/>
</dbReference>
<sequence length="232" mass="25994">MLVEATAATELAKLRKHFPGESADYARVRQSLLAEEIALQRQIDRVSELRRTLPDGPAIDTDYRFRDGNGDEVGLIDLFGDHDTLVTYFWMYGPQRERPCPMCTNLLGPLDANARDLTQQVALVVIGRSPVERQAAFARERGWQALRFVQAVGDDYPRDFGGLDTDGSEWPVLAVFKRVDGAARLFWKGEMTGEMADPGHDPRGGPDFAPLWTVLDLTPGGRPDGWYPKLEY</sequence>
<dbReference type="OrthoDB" id="7335590at2"/>
<dbReference type="Pfam" id="PF05988">
    <property type="entry name" value="DUF899"/>
    <property type="match status" value="1"/>
</dbReference>
<dbReference type="EMBL" id="VJWA01000002">
    <property type="protein sequence ID" value="TRW15127.1"/>
    <property type="molecule type" value="Genomic_DNA"/>
</dbReference>
<proteinExistence type="predicted"/>
<evidence type="ECO:0000313" key="2">
    <source>
        <dbReference type="Proteomes" id="UP000317894"/>
    </source>
</evidence>
<comment type="caution">
    <text evidence="1">The sequence shown here is derived from an EMBL/GenBank/DDBJ whole genome shotgun (WGS) entry which is preliminary data.</text>
</comment>
<dbReference type="InterPro" id="IPR010296">
    <property type="entry name" value="DUF899_thioredox"/>
</dbReference>
<dbReference type="SUPFAM" id="SSF52833">
    <property type="entry name" value="Thioredoxin-like"/>
    <property type="match status" value="1"/>
</dbReference>
<dbReference type="InterPro" id="IPR036249">
    <property type="entry name" value="Thioredoxin-like_sf"/>
</dbReference>
<organism evidence="1 2">
    <name type="scientific">Glacieibacterium frigidum</name>
    <dbReference type="NCBI Taxonomy" id="2593303"/>
    <lineage>
        <taxon>Bacteria</taxon>
        <taxon>Pseudomonadati</taxon>
        <taxon>Pseudomonadota</taxon>
        <taxon>Alphaproteobacteria</taxon>
        <taxon>Sphingomonadales</taxon>
        <taxon>Sphingosinicellaceae</taxon>
        <taxon>Glacieibacterium</taxon>
    </lineage>
</organism>
<keyword evidence="2" id="KW-1185">Reference proteome</keyword>
<dbReference type="AlphaFoldDB" id="A0A552UA80"/>